<evidence type="ECO:0000313" key="2">
    <source>
        <dbReference type="EMBL" id="KAL1800568.1"/>
    </source>
</evidence>
<sequence length="231" mass="26338">MEDCANTKDPAEVEKFRKKAYQYKSKHAIDFIYFDVVRAHNIETMVMLKSVFSRAIQRDDALLYPSKHLSEKKSNTIEKELLSLTGKLRDVKNTWNAGVHSNVSTNNHFNTVANTCYERYRAMLPEDPGHSHIQPLLEEYLTPGACLWDTIKASVLYNTFPRPEQSTFVLTMAGRELATLKAKSSEDSRTVVSWIRTNMKPKPIKAPIEHDGEDGEDGEDDFESALEEPIL</sequence>
<feature type="compositionally biased region" description="Acidic residues" evidence="1">
    <location>
        <begin position="211"/>
        <end position="231"/>
    </location>
</feature>
<evidence type="ECO:0000256" key="1">
    <source>
        <dbReference type="SAM" id="MobiDB-lite"/>
    </source>
</evidence>
<comment type="caution">
    <text evidence="2">The sequence shown here is derived from an EMBL/GenBank/DDBJ whole genome shotgun (WGS) entry which is preliminary data.</text>
</comment>
<proteinExistence type="predicted"/>
<protein>
    <submittedName>
        <fullName evidence="2">Uncharacterized protein</fullName>
    </submittedName>
</protein>
<name>A0ABR3UVS2_9PLEO</name>
<dbReference type="RefSeq" id="XP_069311152.1">
    <property type="nucleotide sequence ID" value="XM_069448258.1"/>
</dbReference>
<accession>A0ABR3UVS2</accession>
<reference evidence="2 3" key="1">
    <citation type="submission" date="2024-09" db="EMBL/GenBank/DDBJ databases">
        <title>T2T genomes of carrot and Alternaria dauci and their utility for understanding host-pathogen interaction during carrot leaf blight disease.</title>
        <authorList>
            <person name="Liu W."/>
            <person name="Xu S."/>
            <person name="Ou C."/>
            <person name="Liu X."/>
            <person name="Zhuang F."/>
            <person name="Deng X.W."/>
        </authorList>
    </citation>
    <scope>NUCLEOTIDE SEQUENCE [LARGE SCALE GENOMIC DNA]</scope>
    <source>
        <strain evidence="2 3">A2016</strain>
    </source>
</reference>
<evidence type="ECO:0000313" key="3">
    <source>
        <dbReference type="Proteomes" id="UP001578633"/>
    </source>
</evidence>
<organism evidence="2 3">
    <name type="scientific">Alternaria dauci</name>
    <dbReference type="NCBI Taxonomy" id="48095"/>
    <lineage>
        <taxon>Eukaryota</taxon>
        <taxon>Fungi</taxon>
        <taxon>Dikarya</taxon>
        <taxon>Ascomycota</taxon>
        <taxon>Pezizomycotina</taxon>
        <taxon>Dothideomycetes</taxon>
        <taxon>Pleosporomycetidae</taxon>
        <taxon>Pleosporales</taxon>
        <taxon>Pleosporineae</taxon>
        <taxon>Pleosporaceae</taxon>
        <taxon>Alternaria</taxon>
        <taxon>Alternaria sect. Porri</taxon>
    </lineage>
</organism>
<keyword evidence="3" id="KW-1185">Reference proteome</keyword>
<feature type="region of interest" description="Disordered" evidence="1">
    <location>
        <begin position="202"/>
        <end position="231"/>
    </location>
</feature>
<dbReference type="GeneID" id="96081232"/>
<dbReference type="Proteomes" id="UP001578633">
    <property type="component" value="Chromosome 1"/>
</dbReference>
<gene>
    <name evidence="2" type="ORF">ACET3X_000910</name>
</gene>
<dbReference type="EMBL" id="JBHGVX010000001">
    <property type="protein sequence ID" value="KAL1800568.1"/>
    <property type="molecule type" value="Genomic_DNA"/>
</dbReference>